<dbReference type="Proteomes" id="UP000318017">
    <property type="component" value="Chromosome"/>
</dbReference>
<keyword evidence="4" id="KW-1185">Reference proteome</keyword>
<dbReference type="RefSeq" id="WP_197355328.1">
    <property type="nucleotide sequence ID" value="NZ_CP036298.1"/>
</dbReference>
<evidence type="ECO:0000256" key="1">
    <source>
        <dbReference type="ARBA" id="ARBA00022801"/>
    </source>
</evidence>
<dbReference type="InterPro" id="IPR052043">
    <property type="entry name" value="PolySaccharide_Degr_Enz"/>
</dbReference>
<dbReference type="SUPFAM" id="SSF48208">
    <property type="entry name" value="Six-hairpin glycosidases"/>
    <property type="match status" value="1"/>
</dbReference>
<dbReference type="Pfam" id="PF07470">
    <property type="entry name" value="Glyco_hydro_88"/>
    <property type="match status" value="1"/>
</dbReference>
<accession>A0A518G9K2</accession>
<dbReference type="PROSITE" id="PS51257">
    <property type="entry name" value="PROKAR_LIPOPROTEIN"/>
    <property type="match status" value="1"/>
</dbReference>
<dbReference type="EMBL" id="CP036298">
    <property type="protein sequence ID" value="QDV25250.1"/>
    <property type="molecule type" value="Genomic_DNA"/>
</dbReference>
<dbReference type="InterPro" id="IPR008928">
    <property type="entry name" value="6-hairpin_glycosidase_sf"/>
</dbReference>
<evidence type="ECO:0000256" key="2">
    <source>
        <dbReference type="SAM" id="SignalP"/>
    </source>
</evidence>
<keyword evidence="1 3" id="KW-0378">Hydrolase</keyword>
<dbReference type="Gene3D" id="1.50.10.10">
    <property type="match status" value="1"/>
</dbReference>
<name>A0A518G9K2_9BACT</name>
<evidence type="ECO:0000313" key="4">
    <source>
        <dbReference type="Proteomes" id="UP000318017"/>
    </source>
</evidence>
<reference evidence="3 4" key="1">
    <citation type="submission" date="2019-02" db="EMBL/GenBank/DDBJ databases">
        <title>Deep-cultivation of Planctomycetes and their phenomic and genomic characterization uncovers novel biology.</title>
        <authorList>
            <person name="Wiegand S."/>
            <person name="Jogler M."/>
            <person name="Boedeker C."/>
            <person name="Pinto D."/>
            <person name="Vollmers J."/>
            <person name="Rivas-Marin E."/>
            <person name="Kohn T."/>
            <person name="Peeters S.H."/>
            <person name="Heuer A."/>
            <person name="Rast P."/>
            <person name="Oberbeckmann S."/>
            <person name="Bunk B."/>
            <person name="Jeske O."/>
            <person name="Meyerdierks A."/>
            <person name="Storesund J.E."/>
            <person name="Kallscheuer N."/>
            <person name="Luecker S."/>
            <person name="Lage O.M."/>
            <person name="Pohl T."/>
            <person name="Merkel B.J."/>
            <person name="Hornburger P."/>
            <person name="Mueller R.-W."/>
            <person name="Bruemmer F."/>
            <person name="Labrenz M."/>
            <person name="Spormann A.M."/>
            <person name="Op den Camp H."/>
            <person name="Overmann J."/>
            <person name="Amann R."/>
            <person name="Jetten M.S.M."/>
            <person name="Mascher T."/>
            <person name="Medema M.H."/>
            <person name="Devos D.P."/>
            <person name="Kaster A.-K."/>
            <person name="Ovreas L."/>
            <person name="Rohde M."/>
            <person name="Galperin M.Y."/>
            <person name="Jogler C."/>
        </authorList>
    </citation>
    <scope>NUCLEOTIDE SEQUENCE [LARGE SCALE GENOMIC DNA]</scope>
    <source>
        <strain evidence="3 4">Q31a</strain>
    </source>
</reference>
<dbReference type="InterPro" id="IPR010905">
    <property type="entry name" value="Glyco_hydro_88"/>
</dbReference>
<feature type="chain" id="PRO_5021713816" evidence="2">
    <location>
        <begin position="21"/>
        <end position="376"/>
    </location>
</feature>
<dbReference type="GO" id="GO:0005975">
    <property type="term" value="P:carbohydrate metabolic process"/>
    <property type="evidence" value="ECO:0007669"/>
    <property type="project" value="InterPro"/>
</dbReference>
<dbReference type="EC" id="3.2.1.172" evidence="3"/>
<proteinExistence type="predicted"/>
<organism evidence="3 4">
    <name type="scientific">Aureliella helgolandensis</name>
    <dbReference type="NCBI Taxonomy" id="2527968"/>
    <lineage>
        <taxon>Bacteria</taxon>
        <taxon>Pseudomonadati</taxon>
        <taxon>Planctomycetota</taxon>
        <taxon>Planctomycetia</taxon>
        <taxon>Pirellulales</taxon>
        <taxon>Pirellulaceae</taxon>
        <taxon>Aureliella</taxon>
    </lineage>
</organism>
<protein>
    <submittedName>
        <fullName evidence="3">Unsaturated rhamnogalacturonyl hydrolase YesR</fullName>
        <ecNumber evidence="3">3.2.1.172</ecNumber>
    </submittedName>
</protein>
<evidence type="ECO:0000313" key="3">
    <source>
        <dbReference type="EMBL" id="QDV25250.1"/>
    </source>
</evidence>
<keyword evidence="2" id="KW-0732">Signal</keyword>
<sequence precursor="true">MTATRLLLFLLLTTSCNVFGAAAQAQTPLGDAATRVASSLVEGNVSLQHYKRSLALEGLLRWAQAAGDEPHVQSVFKQAAEAGITPGSDGSFRRGPFNCLVFWLYEVSGDENWLPGFLQQTKKYYRTVHRGCEGAIEHPRGEQRGGGNSMLIDALQDYSSRMAMLGRLTEDEAYFVEAVTQHRIYRDIVRDPTTGLWCQGRGWGEDPTALSPGAWSRGHGWLIRGMVDTLLLMPPQSSEAEELRGYLRELADALIRVQQADGMWHCLLNRPASESPAETSGTALIAGNLAIAVAENFLEGDQYSHAAKRAFAALPRYVDQDGVVLSVSPGPGPLSEEEPWLVQEFPAGDQHGPFAILFAALGEQRLSDAEKQPLEN</sequence>
<dbReference type="PANTHER" id="PTHR33886:SF8">
    <property type="entry name" value="UNSATURATED RHAMNOGALACTURONAN HYDROLASE (EUROFUNG)"/>
    <property type="match status" value="1"/>
</dbReference>
<dbReference type="PANTHER" id="PTHR33886">
    <property type="entry name" value="UNSATURATED RHAMNOGALACTURONAN HYDROLASE (EUROFUNG)"/>
    <property type="match status" value="1"/>
</dbReference>
<dbReference type="KEGG" id="ahel:Q31a_35730"/>
<dbReference type="AlphaFoldDB" id="A0A518G9K2"/>
<keyword evidence="3" id="KW-0326">Glycosidase</keyword>
<dbReference type="InterPro" id="IPR012341">
    <property type="entry name" value="6hp_glycosidase-like_sf"/>
</dbReference>
<feature type="signal peptide" evidence="2">
    <location>
        <begin position="1"/>
        <end position="20"/>
    </location>
</feature>
<dbReference type="GO" id="GO:0102211">
    <property type="term" value="F:unsaturated rhamnogalacturonyl hydrolase activity"/>
    <property type="evidence" value="ECO:0007669"/>
    <property type="project" value="UniProtKB-EC"/>
</dbReference>
<gene>
    <name evidence="3" type="primary">yesR_1</name>
    <name evidence="3" type="ORF">Q31a_35730</name>
</gene>